<sequence>MKKPALLRAAIAATLPALARDADRLVMWVERGAVRATQGPQRGFAWEYDLIIVAENYTLPPEDLFFAVTDWMRLHQPDVLQPDAAGFPFEVDVIDDRAFDVKITLPLREVVTATPSEGGWSLEVQGEPVHFPDAALLRPEGAPLASVWAQDSEVLFQVAPDQDA</sequence>
<name>A0ABT0A8Z3_9SPHN</name>
<dbReference type="InterPro" id="IPR009678">
    <property type="entry name" value="Phage_tail_completion_R"/>
</dbReference>
<proteinExistence type="predicted"/>
<evidence type="ECO:0000313" key="3">
    <source>
        <dbReference type="Proteomes" id="UP001162802"/>
    </source>
</evidence>
<evidence type="ECO:0000256" key="1">
    <source>
        <dbReference type="SAM" id="SignalP"/>
    </source>
</evidence>
<accession>A0ABT0A8Z3</accession>
<feature type="signal peptide" evidence="1">
    <location>
        <begin position="1"/>
        <end position="19"/>
    </location>
</feature>
<organism evidence="2 3">
    <name type="scientific">Novosphingobium mangrovi</name>
    <name type="common">ex Hu et al. 2023</name>
    <dbReference type="NCBI Taxonomy" id="2930094"/>
    <lineage>
        <taxon>Bacteria</taxon>
        <taxon>Pseudomonadati</taxon>
        <taxon>Pseudomonadota</taxon>
        <taxon>Alphaproteobacteria</taxon>
        <taxon>Sphingomonadales</taxon>
        <taxon>Sphingomonadaceae</taxon>
        <taxon>Novosphingobium</taxon>
    </lineage>
</organism>
<dbReference type="Pfam" id="PF06891">
    <property type="entry name" value="P2_Phage_GpR"/>
    <property type="match status" value="1"/>
</dbReference>
<dbReference type="RefSeq" id="WP_243796916.1">
    <property type="nucleotide sequence ID" value="NZ_JALHAT010000003.1"/>
</dbReference>
<dbReference type="EMBL" id="JALHAT010000003">
    <property type="protein sequence ID" value="MCJ1959658.1"/>
    <property type="molecule type" value="Genomic_DNA"/>
</dbReference>
<dbReference type="Proteomes" id="UP001162802">
    <property type="component" value="Unassembled WGS sequence"/>
</dbReference>
<gene>
    <name evidence="2" type="ORF">MTR65_03045</name>
</gene>
<reference evidence="2" key="1">
    <citation type="submission" date="2022-03" db="EMBL/GenBank/DDBJ databases">
        <title>Identification of a novel bacterium isolated from mangrove sediments.</title>
        <authorList>
            <person name="Pan X."/>
        </authorList>
    </citation>
    <scope>NUCLEOTIDE SEQUENCE</scope>
    <source>
        <strain evidence="2">B2637</strain>
    </source>
</reference>
<protein>
    <submittedName>
        <fullName evidence="2">Phage tail protein</fullName>
    </submittedName>
</protein>
<feature type="chain" id="PRO_5045286900" evidence="1">
    <location>
        <begin position="20"/>
        <end position="164"/>
    </location>
</feature>
<evidence type="ECO:0000313" key="2">
    <source>
        <dbReference type="EMBL" id="MCJ1959658.1"/>
    </source>
</evidence>
<comment type="caution">
    <text evidence="2">The sequence shown here is derived from an EMBL/GenBank/DDBJ whole genome shotgun (WGS) entry which is preliminary data.</text>
</comment>
<keyword evidence="3" id="KW-1185">Reference proteome</keyword>
<keyword evidence="1" id="KW-0732">Signal</keyword>